<name>A0A0N5BQ25_STREA</name>
<sequence length="419" mass="46793">MRSTRRNLDLSEEFRNLPLEDIFRNITLRASAEALSGERMDPPVVNRGLGLPVDNRNVGLPVDDLGIGANDDHRGDGALGGNGEFELPDDRGAGLPINNNGVLPVNNRVGALPMNGGIGGVLPVNGGLPVNNVNDVLVNDNGLNVNDNGNGGLPVNNENARLPDNNRVPNNLDLNELAAVIVRMLNEQNFVVQRPQAVRQPREQYIVRDDNRAVNDIPQRGFSDLKPEKFRKGMNFQVWYNEFRSYCRMSRIPEHSWVDALSLLLDHSIKIRVSNVPGLLDNFEELVLYLRRNYSGTICVQTAADELALLTNKRAKRFEELDEIGKKIDNLVEIKNAGMDKDGLLQAKIESLTKVIPAEYRSKFACGKDYTSFEQAVANAKRIWSLDSDAEYFRTKNTANRMNVHRISQILNRRSFAKG</sequence>
<dbReference type="AlphaFoldDB" id="A0A0N5BQ25"/>
<protein>
    <submittedName>
        <fullName evidence="2">Uncharacterized protein</fullName>
    </submittedName>
</protein>
<reference evidence="2" key="1">
    <citation type="submission" date="2017-02" db="UniProtKB">
        <authorList>
            <consortium name="WormBaseParasite"/>
        </authorList>
    </citation>
    <scope>IDENTIFICATION</scope>
</reference>
<accession>A0A0N5BQ25</accession>
<proteinExistence type="predicted"/>
<keyword evidence="1" id="KW-1185">Reference proteome</keyword>
<dbReference type="Proteomes" id="UP000046392">
    <property type="component" value="Unplaced"/>
</dbReference>
<dbReference type="WBParaSite" id="SPAL_0000799800.1">
    <property type="protein sequence ID" value="SPAL_0000799800.1"/>
    <property type="gene ID" value="SPAL_0000799800"/>
</dbReference>
<evidence type="ECO:0000313" key="1">
    <source>
        <dbReference type="Proteomes" id="UP000046392"/>
    </source>
</evidence>
<organism evidence="1 2">
    <name type="scientific">Strongyloides papillosus</name>
    <name type="common">Intestinal threadworm</name>
    <dbReference type="NCBI Taxonomy" id="174720"/>
    <lineage>
        <taxon>Eukaryota</taxon>
        <taxon>Metazoa</taxon>
        <taxon>Ecdysozoa</taxon>
        <taxon>Nematoda</taxon>
        <taxon>Chromadorea</taxon>
        <taxon>Rhabditida</taxon>
        <taxon>Tylenchina</taxon>
        <taxon>Panagrolaimomorpha</taxon>
        <taxon>Strongyloidoidea</taxon>
        <taxon>Strongyloididae</taxon>
        <taxon>Strongyloides</taxon>
    </lineage>
</organism>
<evidence type="ECO:0000313" key="2">
    <source>
        <dbReference type="WBParaSite" id="SPAL_0000799800.1"/>
    </source>
</evidence>